<sequence length="397" mass="43819">MKAVRVGCMNIGSSEDSDFEDSVKAFVFIDLAKKFDGPLRYIVQWKQRAMVRGKVEETDWITASVSVLQKKIESQPSFKVEGMMPNAHYCFMVTAVSPRGRVGYPLTSEWAATLPLGASLKSPNGPLQITSKFDSDNGVSALVSWNRFSERSSSNVGGSKEPQLDSCFFKIVTANSSHQQVTNFVMDNGSGFLLSHLEFATEYTVAISALDSLPSNEQEATAALPLEGKFTTMACNEVFGRGSLNCAPEPVQQLHVQVLPNGTADIAWRPSSDPNSILIYQLFYESVTKDVGCLEEPVNTYLNAAVKSTKINFPAHKACEYLIRLTNYDLIGRDAVSEMRVWYRPQALAPNSNFLLIIIPASVILFLVVVLKLSSYLFCQQQSKKVTLREKGAIPIL</sequence>
<keyword evidence="1" id="KW-0472">Membrane</keyword>
<gene>
    <name evidence="2" type="ORF">EVEC_LOCUS8949</name>
</gene>
<dbReference type="InterPro" id="IPR036116">
    <property type="entry name" value="FN3_sf"/>
</dbReference>
<evidence type="ECO:0000256" key="1">
    <source>
        <dbReference type="SAM" id="Phobius"/>
    </source>
</evidence>
<dbReference type="CDD" id="cd00063">
    <property type="entry name" value="FN3"/>
    <property type="match status" value="1"/>
</dbReference>
<dbReference type="InterPro" id="IPR003961">
    <property type="entry name" value="FN3_dom"/>
</dbReference>
<reference evidence="4" key="1">
    <citation type="submission" date="2017-02" db="UniProtKB">
        <authorList>
            <consortium name="WormBaseParasite"/>
        </authorList>
    </citation>
    <scope>IDENTIFICATION</scope>
</reference>
<organism evidence="4">
    <name type="scientific">Enterobius vermicularis</name>
    <name type="common">Human pinworm</name>
    <dbReference type="NCBI Taxonomy" id="51028"/>
    <lineage>
        <taxon>Eukaryota</taxon>
        <taxon>Metazoa</taxon>
        <taxon>Ecdysozoa</taxon>
        <taxon>Nematoda</taxon>
        <taxon>Chromadorea</taxon>
        <taxon>Rhabditida</taxon>
        <taxon>Spirurina</taxon>
        <taxon>Oxyuridomorpha</taxon>
        <taxon>Oxyuroidea</taxon>
        <taxon>Oxyuridae</taxon>
        <taxon>Enterobius</taxon>
    </lineage>
</organism>
<evidence type="ECO:0000313" key="3">
    <source>
        <dbReference type="Proteomes" id="UP000274131"/>
    </source>
</evidence>
<protein>
    <submittedName>
        <fullName evidence="4">Fibronectin type-III domain-containing protein</fullName>
    </submittedName>
</protein>
<feature type="transmembrane region" description="Helical" evidence="1">
    <location>
        <begin position="354"/>
        <end position="379"/>
    </location>
</feature>
<evidence type="ECO:0000313" key="2">
    <source>
        <dbReference type="EMBL" id="VDD94198.1"/>
    </source>
</evidence>
<dbReference type="EMBL" id="UXUI01009712">
    <property type="protein sequence ID" value="VDD94198.1"/>
    <property type="molecule type" value="Genomic_DNA"/>
</dbReference>
<dbReference type="WBParaSite" id="EVEC_0000953901-mRNA-1">
    <property type="protein sequence ID" value="EVEC_0000953901-mRNA-1"/>
    <property type="gene ID" value="EVEC_0000953901"/>
</dbReference>
<dbReference type="SUPFAM" id="SSF49265">
    <property type="entry name" value="Fibronectin type III"/>
    <property type="match status" value="2"/>
</dbReference>
<accession>A0A0N4VFL4</accession>
<keyword evidence="3" id="KW-1185">Reference proteome</keyword>
<dbReference type="AlphaFoldDB" id="A0A0N4VFL4"/>
<name>A0A0N4VFL4_ENTVE</name>
<dbReference type="Proteomes" id="UP000274131">
    <property type="component" value="Unassembled WGS sequence"/>
</dbReference>
<keyword evidence="1" id="KW-1133">Transmembrane helix</keyword>
<keyword evidence="1" id="KW-0812">Transmembrane</keyword>
<dbReference type="OrthoDB" id="5783913at2759"/>
<reference evidence="2 3" key="2">
    <citation type="submission" date="2018-10" db="EMBL/GenBank/DDBJ databases">
        <authorList>
            <consortium name="Pathogen Informatics"/>
        </authorList>
    </citation>
    <scope>NUCLEOTIDE SEQUENCE [LARGE SCALE GENOMIC DNA]</scope>
</reference>
<proteinExistence type="predicted"/>
<dbReference type="STRING" id="51028.A0A0N4VFL4"/>
<evidence type="ECO:0000313" key="4">
    <source>
        <dbReference type="WBParaSite" id="EVEC_0000953901-mRNA-1"/>
    </source>
</evidence>